<organism evidence="2 3">
    <name type="scientific">Fluviispira sanaruensis</name>
    <dbReference type="NCBI Taxonomy" id="2493639"/>
    <lineage>
        <taxon>Bacteria</taxon>
        <taxon>Pseudomonadati</taxon>
        <taxon>Bdellovibrionota</taxon>
        <taxon>Oligoflexia</taxon>
        <taxon>Silvanigrellales</taxon>
        <taxon>Silvanigrellaceae</taxon>
        <taxon>Fluviispira</taxon>
    </lineage>
</organism>
<dbReference type="SUPFAM" id="SSF46689">
    <property type="entry name" value="Homeodomain-like"/>
    <property type="match status" value="1"/>
</dbReference>
<dbReference type="Proteomes" id="UP000291236">
    <property type="component" value="Plasmid 79K"/>
</dbReference>
<evidence type="ECO:0000313" key="3">
    <source>
        <dbReference type="Proteomes" id="UP000291236"/>
    </source>
</evidence>
<keyword evidence="2" id="KW-0614">Plasmid</keyword>
<dbReference type="Gene3D" id="1.10.10.60">
    <property type="entry name" value="Homeodomain-like"/>
    <property type="match status" value="1"/>
</dbReference>
<dbReference type="GO" id="GO:0004803">
    <property type="term" value="F:transposase activity"/>
    <property type="evidence" value="ECO:0007669"/>
    <property type="project" value="InterPro"/>
</dbReference>
<name>A0A4P2VNI1_FLUSA</name>
<geneLocation type="plasmid" evidence="2 3">
    <name>79K</name>
</geneLocation>
<evidence type="ECO:0000313" key="2">
    <source>
        <dbReference type="EMBL" id="BBH54671.1"/>
    </source>
</evidence>
<dbReference type="EMBL" id="AP019369">
    <property type="protein sequence ID" value="BBH54671.1"/>
    <property type="molecule type" value="Genomic_DNA"/>
</dbReference>
<evidence type="ECO:0000259" key="1">
    <source>
        <dbReference type="PROSITE" id="PS50960"/>
    </source>
</evidence>
<sequence>MVKKKSVKSQYSLEFKNQVLEVLENSPKSMAQIAREFGVSYPTLNSWKRSNSEKDNSNLMKNPDELRKLQRENDLLKKENEILKKAATFFAKQLD</sequence>
<gene>
    <name evidence="2" type="ORF">JCM31447_31450</name>
</gene>
<dbReference type="GO" id="GO:0006313">
    <property type="term" value="P:DNA transposition"/>
    <property type="evidence" value="ECO:0007669"/>
    <property type="project" value="InterPro"/>
</dbReference>
<dbReference type="KEGG" id="sbf:JCM31447_31450"/>
<dbReference type="RefSeq" id="WP_130613124.1">
    <property type="nucleotide sequence ID" value="NZ_AP019369.1"/>
</dbReference>
<reference evidence="2 3" key="1">
    <citation type="submission" date="2018-12" db="EMBL/GenBank/DDBJ databases">
        <title>Rubrispira sanarue gen. nov., sp., nov., a member of the order Silvanigrellales, isolated from a brackish lake in Hamamatsu Japan.</title>
        <authorList>
            <person name="Maejima Y."/>
            <person name="Iino T."/>
            <person name="Muraguchi Y."/>
            <person name="Fukuda K."/>
            <person name="Nojiri H."/>
            <person name="Ohkuma M."/>
            <person name="Moriuchi R."/>
            <person name="Dohra H."/>
            <person name="Kimbara K."/>
            <person name="Shintani M."/>
        </authorList>
    </citation>
    <scope>NUCLEOTIDE SEQUENCE [LARGE SCALE GENOMIC DNA]</scope>
    <source>
        <strain evidence="2 3">RF1110005</strain>
        <plasmid evidence="2 3">79K</plasmid>
    </source>
</reference>
<dbReference type="GeneID" id="39493217"/>
<keyword evidence="3" id="KW-1185">Reference proteome</keyword>
<dbReference type="InterPro" id="IPR002514">
    <property type="entry name" value="Transposase_8"/>
</dbReference>
<dbReference type="InterPro" id="IPR007889">
    <property type="entry name" value="HTH_Psq"/>
</dbReference>
<dbReference type="GO" id="GO:0003677">
    <property type="term" value="F:DNA binding"/>
    <property type="evidence" value="ECO:0007669"/>
    <property type="project" value="InterPro"/>
</dbReference>
<protein>
    <submittedName>
        <fullName evidence="2">Helix-turn-helix domain-containing protein</fullName>
    </submittedName>
</protein>
<proteinExistence type="predicted"/>
<dbReference type="AlphaFoldDB" id="A0A4P2VNI1"/>
<dbReference type="OrthoDB" id="7064550at2"/>
<dbReference type="PROSITE" id="PS50960">
    <property type="entry name" value="HTH_PSQ"/>
    <property type="match status" value="1"/>
</dbReference>
<dbReference type="InterPro" id="IPR009057">
    <property type="entry name" value="Homeodomain-like_sf"/>
</dbReference>
<feature type="domain" description="HTH psq-type" evidence="1">
    <location>
        <begin position="1"/>
        <end position="54"/>
    </location>
</feature>
<dbReference type="Pfam" id="PF01527">
    <property type="entry name" value="HTH_Tnp_1"/>
    <property type="match status" value="1"/>
</dbReference>
<accession>A0A4P2VNI1</accession>